<organism evidence="2 3">
    <name type="scientific">Rugamonas fusca</name>
    <dbReference type="NCBI Taxonomy" id="2758568"/>
    <lineage>
        <taxon>Bacteria</taxon>
        <taxon>Pseudomonadati</taxon>
        <taxon>Pseudomonadota</taxon>
        <taxon>Betaproteobacteria</taxon>
        <taxon>Burkholderiales</taxon>
        <taxon>Oxalobacteraceae</taxon>
        <taxon>Telluria group</taxon>
        <taxon>Rugamonas</taxon>
    </lineage>
</organism>
<dbReference type="AlphaFoldDB" id="A0A7W2I7R1"/>
<dbReference type="PROSITE" id="PS51257">
    <property type="entry name" value="PROKAR_LIPOPROTEIN"/>
    <property type="match status" value="1"/>
</dbReference>
<evidence type="ECO:0000313" key="2">
    <source>
        <dbReference type="EMBL" id="MBA5606709.1"/>
    </source>
</evidence>
<name>A0A7W2I7R1_9BURK</name>
<sequence length="141" mass="15082">MDETVSRPSFARHRLLALLPAVLWTACAWSQGLADPTVPPPEARQVLGVAAAPPASKGPQLQSVLVGSNGRQVAVIDGQTVRRGEKFNGALLVKVDKNHAVLRRGARTQVLTLYPDSAERGSAAGKRQITRQPAQRPAHID</sequence>
<accession>A0A7W2I7R1</accession>
<reference evidence="2 3" key="1">
    <citation type="submission" date="2020-07" db="EMBL/GenBank/DDBJ databases">
        <title>Novel species isolated from subtropical streams in China.</title>
        <authorList>
            <person name="Lu H."/>
        </authorList>
    </citation>
    <scope>NUCLEOTIDE SEQUENCE [LARGE SCALE GENOMIC DNA]</scope>
    <source>
        <strain evidence="2 3">FT3S</strain>
    </source>
</reference>
<comment type="caution">
    <text evidence="2">The sequence shown here is derived from an EMBL/GenBank/DDBJ whole genome shotgun (WGS) entry which is preliminary data.</text>
</comment>
<keyword evidence="3" id="KW-1185">Reference proteome</keyword>
<feature type="region of interest" description="Disordered" evidence="1">
    <location>
        <begin position="119"/>
        <end position="141"/>
    </location>
</feature>
<evidence type="ECO:0000256" key="1">
    <source>
        <dbReference type="SAM" id="MobiDB-lite"/>
    </source>
</evidence>
<proteinExistence type="predicted"/>
<dbReference type="EMBL" id="JACEZS010000012">
    <property type="protein sequence ID" value="MBA5606709.1"/>
    <property type="molecule type" value="Genomic_DNA"/>
</dbReference>
<evidence type="ECO:0000313" key="3">
    <source>
        <dbReference type="Proteomes" id="UP000566711"/>
    </source>
</evidence>
<dbReference type="RefSeq" id="WP_182218935.1">
    <property type="nucleotide sequence ID" value="NZ_JACEZS010000012.1"/>
</dbReference>
<gene>
    <name evidence="2" type="ORF">H3H36_15225</name>
</gene>
<protein>
    <submittedName>
        <fullName evidence="2">MSHA biogenesis protein MshK</fullName>
    </submittedName>
</protein>
<dbReference type="Proteomes" id="UP000566711">
    <property type="component" value="Unassembled WGS sequence"/>
</dbReference>